<comment type="caution">
    <text evidence="1">The sequence shown here is derived from an EMBL/GenBank/DDBJ whole genome shotgun (WGS) entry which is preliminary data.</text>
</comment>
<proteinExistence type="predicted"/>
<keyword evidence="2" id="KW-1185">Reference proteome</keyword>
<name>A0ACA9SUE7_9GLOM</name>
<accession>A0ACA9SUE7</accession>
<feature type="non-terminal residue" evidence="1">
    <location>
        <position position="80"/>
    </location>
</feature>
<dbReference type="EMBL" id="CAJVQC010158442">
    <property type="protein sequence ID" value="CAG8847942.1"/>
    <property type="molecule type" value="Genomic_DNA"/>
</dbReference>
<sequence>MNFGQKLLEITTDNAANMLAMGCILKEKISDEFDNQDVQHFHYSTHVLNIIVKEEIKSISKEISKAQEFSMKLRNSPLLI</sequence>
<dbReference type="Proteomes" id="UP000789920">
    <property type="component" value="Unassembled WGS sequence"/>
</dbReference>
<evidence type="ECO:0000313" key="1">
    <source>
        <dbReference type="EMBL" id="CAG8847942.1"/>
    </source>
</evidence>
<protein>
    <submittedName>
        <fullName evidence="1">22163_t:CDS:1</fullName>
    </submittedName>
</protein>
<reference evidence="1" key="1">
    <citation type="submission" date="2021-06" db="EMBL/GenBank/DDBJ databases">
        <authorList>
            <person name="Kallberg Y."/>
            <person name="Tangrot J."/>
            <person name="Rosling A."/>
        </authorList>
    </citation>
    <scope>NUCLEOTIDE SEQUENCE</scope>
    <source>
        <strain evidence="1">MA461A</strain>
    </source>
</reference>
<organism evidence="1 2">
    <name type="scientific">Racocetra persica</name>
    <dbReference type="NCBI Taxonomy" id="160502"/>
    <lineage>
        <taxon>Eukaryota</taxon>
        <taxon>Fungi</taxon>
        <taxon>Fungi incertae sedis</taxon>
        <taxon>Mucoromycota</taxon>
        <taxon>Glomeromycotina</taxon>
        <taxon>Glomeromycetes</taxon>
        <taxon>Diversisporales</taxon>
        <taxon>Gigasporaceae</taxon>
        <taxon>Racocetra</taxon>
    </lineage>
</organism>
<gene>
    <name evidence="1" type="ORF">RPERSI_LOCUS34880</name>
</gene>
<evidence type="ECO:0000313" key="2">
    <source>
        <dbReference type="Proteomes" id="UP000789920"/>
    </source>
</evidence>